<protein>
    <submittedName>
        <fullName evidence="4">Flavonol synthase/flavanone 3-hydroxylase</fullName>
    </submittedName>
</protein>
<gene>
    <name evidence="4" type="ORF">CEY00_Acc29534</name>
</gene>
<dbReference type="STRING" id="1590841.A0A2R6PDU5"/>
<reference evidence="5" key="2">
    <citation type="journal article" date="2018" name="BMC Genomics">
        <title>A manually annotated Actinidia chinensis var. chinensis (kiwifruit) genome highlights the challenges associated with draft genomes and gene prediction in plants.</title>
        <authorList>
            <person name="Pilkington S.M."/>
            <person name="Crowhurst R."/>
            <person name="Hilario E."/>
            <person name="Nardozza S."/>
            <person name="Fraser L."/>
            <person name="Peng Y."/>
            <person name="Gunaseelan K."/>
            <person name="Simpson R."/>
            <person name="Tahir J."/>
            <person name="Deroles S.C."/>
            <person name="Templeton K."/>
            <person name="Luo Z."/>
            <person name="Davy M."/>
            <person name="Cheng C."/>
            <person name="McNeilage M."/>
            <person name="Scaglione D."/>
            <person name="Liu Y."/>
            <person name="Zhang Q."/>
            <person name="Datson P."/>
            <person name="De Silva N."/>
            <person name="Gardiner S.E."/>
            <person name="Bassett H."/>
            <person name="Chagne D."/>
            <person name="McCallum J."/>
            <person name="Dzierzon H."/>
            <person name="Deng C."/>
            <person name="Wang Y.Y."/>
            <person name="Barron L."/>
            <person name="Manako K."/>
            <person name="Bowen J."/>
            <person name="Foster T.M."/>
            <person name="Erridge Z.A."/>
            <person name="Tiffin H."/>
            <person name="Waite C.N."/>
            <person name="Davies K.M."/>
            <person name="Grierson E.P."/>
            <person name="Laing W.A."/>
            <person name="Kirk R."/>
            <person name="Chen X."/>
            <person name="Wood M."/>
            <person name="Montefiori M."/>
            <person name="Brummell D.A."/>
            <person name="Schwinn K.E."/>
            <person name="Catanach A."/>
            <person name="Fullerton C."/>
            <person name="Li D."/>
            <person name="Meiyalaghan S."/>
            <person name="Nieuwenhuizen N."/>
            <person name="Read N."/>
            <person name="Prakash R."/>
            <person name="Hunter D."/>
            <person name="Zhang H."/>
            <person name="McKenzie M."/>
            <person name="Knabel M."/>
            <person name="Harris A."/>
            <person name="Allan A.C."/>
            <person name="Gleave A."/>
            <person name="Chen A."/>
            <person name="Janssen B.J."/>
            <person name="Plunkett B."/>
            <person name="Ampomah-Dwamena C."/>
            <person name="Voogd C."/>
            <person name="Leif D."/>
            <person name="Lafferty D."/>
            <person name="Souleyre E.J.F."/>
            <person name="Varkonyi-Gasic E."/>
            <person name="Gambi F."/>
            <person name="Hanley J."/>
            <person name="Yao J.L."/>
            <person name="Cheung J."/>
            <person name="David K.M."/>
            <person name="Warren B."/>
            <person name="Marsh K."/>
            <person name="Snowden K.C."/>
            <person name="Lin-Wang K."/>
            <person name="Brian L."/>
            <person name="Martinez-Sanchez M."/>
            <person name="Wang M."/>
            <person name="Ileperuma N."/>
            <person name="Macnee N."/>
            <person name="Campin R."/>
            <person name="McAtee P."/>
            <person name="Drummond R.S.M."/>
            <person name="Espley R.V."/>
            <person name="Ireland H.S."/>
            <person name="Wu R."/>
            <person name="Atkinson R.G."/>
            <person name="Karunairetnam S."/>
            <person name="Bulley S."/>
            <person name="Chunkath S."/>
            <person name="Hanley Z."/>
            <person name="Storey R."/>
            <person name="Thrimawithana A.H."/>
            <person name="Thomson S."/>
            <person name="David C."/>
            <person name="Testolin R."/>
            <person name="Huang H."/>
            <person name="Hellens R.P."/>
            <person name="Schaffer R.J."/>
        </authorList>
    </citation>
    <scope>NUCLEOTIDE SEQUENCE [LARGE SCALE GENOMIC DNA]</scope>
    <source>
        <strain evidence="5">cv. Red5</strain>
    </source>
</reference>
<keyword evidence="2" id="KW-0408">Iron</keyword>
<dbReference type="Proteomes" id="UP000241394">
    <property type="component" value="Chromosome LG26"/>
</dbReference>
<evidence type="ECO:0000259" key="3">
    <source>
        <dbReference type="PROSITE" id="PS51471"/>
    </source>
</evidence>
<dbReference type="Pfam" id="PF03171">
    <property type="entry name" value="2OG-FeII_Oxy"/>
    <property type="match status" value="1"/>
</dbReference>
<comment type="caution">
    <text evidence="4">The sequence shown here is derived from an EMBL/GenBank/DDBJ whole genome shotgun (WGS) entry which is preliminary data.</text>
</comment>
<evidence type="ECO:0000313" key="4">
    <source>
        <dbReference type="EMBL" id="PSR89336.1"/>
    </source>
</evidence>
<dbReference type="Gramene" id="PSR89336">
    <property type="protein sequence ID" value="PSR89336"/>
    <property type="gene ID" value="CEY00_Acc29534"/>
</dbReference>
<keyword evidence="1" id="KW-0479">Metal-binding</keyword>
<dbReference type="EMBL" id="NKQK01000026">
    <property type="protein sequence ID" value="PSR89336.1"/>
    <property type="molecule type" value="Genomic_DNA"/>
</dbReference>
<evidence type="ECO:0000256" key="1">
    <source>
        <dbReference type="ARBA" id="ARBA00022723"/>
    </source>
</evidence>
<dbReference type="GO" id="GO:0046872">
    <property type="term" value="F:metal ion binding"/>
    <property type="evidence" value="ECO:0007669"/>
    <property type="project" value="UniProtKB-KW"/>
</dbReference>
<dbReference type="Gene3D" id="2.60.120.330">
    <property type="entry name" value="B-lactam Antibiotic, Isopenicillin N Synthase, Chain"/>
    <property type="match status" value="1"/>
</dbReference>
<dbReference type="InterPro" id="IPR044861">
    <property type="entry name" value="IPNS-like_FE2OG_OXY"/>
</dbReference>
<reference evidence="4 5" key="1">
    <citation type="submission" date="2017-07" db="EMBL/GenBank/DDBJ databases">
        <title>An improved, manually edited Actinidia chinensis var. chinensis (kiwifruit) genome highlights the challenges associated with draft genomes and gene prediction in plants.</title>
        <authorList>
            <person name="Pilkington S."/>
            <person name="Crowhurst R."/>
            <person name="Hilario E."/>
            <person name="Nardozza S."/>
            <person name="Fraser L."/>
            <person name="Peng Y."/>
            <person name="Gunaseelan K."/>
            <person name="Simpson R."/>
            <person name="Tahir J."/>
            <person name="Deroles S."/>
            <person name="Templeton K."/>
            <person name="Luo Z."/>
            <person name="Davy M."/>
            <person name="Cheng C."/>
            <person name="Mcneilage M."/>
            <person name="Scaglione D."/>
            <person name="Liu Y."/>
            <person name="Zhang Q."/>
            <person name="Datson P."/>
            <person name="De Silva N."/>
            <person name="Gardiner S."/>
            <person name="Bassett H."/>
            <person name="Chagne D."/>
            <person name="Mccallum J."/>
            <person name="Dzierzon H."/>
            <person name="Deng C."/>
            <person name="Wang Y.-Y."/>
            <person name="Barron N."/>
            <person name="Manako K."/>
            <person name="Bowen J."/>
            <person name="Foster T."/>
            <person name="Erridge Z."/>
            <person name="Tiffin H."/>
            <person name="Waite C."/>
            <person name="Davies K."/>
            <person name="Grierson E."/>
            <person name="Laing W."/>
            <person name="Kirk R."/>
            <person name="Chen X."/>
            <person name="Wood M."/>
            <person name="Montefiori M."/>
            <person name="Brummell D."/>
            <person name="Schwinn K."/>
            <person name="Catanach A."/>
            <person name="Fullerton C."/>
            <person name="Li D."/>
            <person name="Meiyalaghan S."/>
            <person name="Nieuwenhuizen N."/>
            <person name="Read N."/>
            <person name="Prakash R."/>
            <person name="Hunter D."/>
            <person name="Zhang H."/>
            <person name="Mckenzie M."/>
            <person name="Knabel M."/>
            <person name="Harris A."/>
            <person name="Allan A."/>
            <person name="Chen A."/>
            <person name="Janssen B."/>
            <person name="Plunkett B."/>
            <person name="Dwamena C."/>
            <person name="Voogd C."/>
            <person name="Leif D."/>
            <person name="Lafferty D."/>
            <person name="Souleyre E."/>
            <person name="Varkonyi-Gasic E."/>
            <person name="Gambi F."/>
            <person name="Hanley J."/>
            <person name="Yao J.-L."/>
            <person name="Cheung J."/>
            <person name="David K."/>
            <person name="Warren B."/>
            <person name="Marsh K."/>
            <person name="Snowden K."/>
            <person name="Lin-Wang K."/>
            <person name="Brian L."/>
            <person name="Martinez-Sanchez M."/>
            <person name="Wang M."/>
            <person name="Ileperuma N."/>
            <person name="Macnee N."/>
            <person name="Campin R."/>
            <person name="Mcatee P."/>
            <person name="Drummond R."/>
            <person name="Espley R."/>
            <person name="Ireland H."/>
            <person name="Wu R."/>
            <person name="Atkinson R."/>
            <person name="Karunairetnam S."/>
            <person name="Bulley S."/>
            <person name="Chunkath S."/>
            <person name="Hanley Z."/>
            <person name="Storey R."/>
            <person name="Thrimawithana A."/>
            <person name="Thomson S."/>
            <person name="David C."/>
            <person name="Testolin R."/>
        </authorList>
    </citation>
    <scope>NUCLEOTIDE SEQUENCE [LARGE SCALE GENOMIC DNA]</scope>
    <source>
        <strain evidence="5">cv. Red5</strain>
        <tissue evidence="4">Young leaf</tissue>
    </source>
</reference>
<dbReference type="PROSITE" id="PS51471">
    <property type="entry name" value="FE2OG_OXY"/>
    <property type="match status" value="1"/>
</dbReference>
<dbReference type="OMA" id="HAIFILM"/>
<dbReference type="InterPro" id="IPR050295">
    <property type="entry name" value="Plant_2OG-oxidoreductases"/>
</dbReference>
<name>A0A2R6PDU5_ACTCC</name>
<evidence type="ECO:0000313" key="5">
    <source>
        <dbReference type="Proteomes" id="UP000241394"/>
    </source>
</evidence>
<dbReference type="InterPro" id="IPR005123">
    <property type="entry name" value="Oxoglu/Fe-dep_dioxygenase_dom"/>
</dbReference>
<dbReference type="AlphaFoldDB" id="A0A2R6PDU5"/>
<proteinExistence type="predicted"/>
<dbReference type="OrthoDB" id="288590at2759"/>
<organism evidence="4 5">
    <name type="scientific">Actinidia chinensis var. chinensis</name>
    <name type="common">Chinese soft-hair kiwi</name>
    <dbReference type="NCBI Taxonomy" id="1590841"/>
    <lineage>
        <taxon>Eukaryota</taxon>
        <taxon>Viridiplantae</taxon>
        <taxon>Streptophyta</taxon>
        <taxon>Embryophyta</taxon>
        <taxon>Tracheophyta</taxon>
        <taxon>Spermatophyta</taxon>
        <taxon>Magnoliopsida</taxon>
        <taxon>eudicotyledons</taxon>
        <taxon>Gunneridae</taxon>
        <taxon>Pentapetalae</taxon>
        <taxon>asterids</taxon>
        <taxon>Ericales</taxon>
        <taxon>Actinidiaceae</taxon>
        <taxon>Actinidia</taxon>
    </lineage>
</organism>
<dbReference type="PANTHER" id="PTHR47991">
    <property type="entry name" value="OXOGLUTARATE/IRON-DEPENDENT DIOXYGENASE"/>
    <property type="match status" value="1"/>
</dbReference>
<dbReference type="InterPro" id="IPR027443">
    <property type="entry name" value="IPNS-like_sf"/>
</dbReference>
<keyword evidence="5" id="KW-1185">Reference proteome</keyword>
<evidence type="ECO:0000256" key="2">
    <source>
        <dbReference type="ARBA" id="ARBA00023004"/>
    </source>
</evidence>
<accession>A0A2R6PDU5</accession>
<sequence length="176" mass="20174">MKMVTELTSKAMATSLNLEENCFLNQFGERAMLQARSIYYSKCQGPDLILGLKPHTDGTGYTLLLQDEVGLQVFNKDKWYAVPKISHAIFILMGDQMEIMTNGVFKSPVHRVLSNSERDRVSIAMFYAPEKGKEIGPEDGLVNDERPRLFKKVKDYAYTHWEYYQRGMRALHTAKA</sequence>
<feature type="domain" description="Fe2OG dioxygenase" evidence="3">
    <location>
        <begin position="29"/>
        <end position="129"/>
    </location>
</feature>
<dbReference type="InParanoid" id="A0A2R6PDU5"/>
<dbReference type="SUPFAM" id="SSF51197">
    <property type="entry name" value="Clavaminate synthase-like"/>
    <property type="match status" value="1"/>
</dbReference>